<dbReference type="EMBL" id="JFKC01000001">
    <property type="protein sequence ID" value="OSQ53195.1"/>
    <property type="molecule type" value="Genomic_DNA"/>
</dbReference>
<dbReference type="PANTHER" id="PTHR13847">
    <property type="entry name" value="SARCOSINE DEHYDROGENASE-RELATED"/>
    <property type="match status" value="1"/>
</dbReference>
<dbReference type="PANTHER" id="PTHR13847:SF281">
    <property type="entry name" value="FAD DEPENDENT OXIDOREDUCTASE DOMAIN-CONTAINING PROTEIN"/>
    <property type="match status" value="1"/>
</dbReference>
<dbReference type="RefSeq" id="WP_085634853.1">
    <property type="nucleotide sequence ID" value="NZ_JFKC01000001.1"/>
</dbReference>
<dbReference type="InterPro" id="IPR036188">
    <property type="entry name" value="FAD/NAD-bd_sf"/>
</dbReference>
<dbReference type="STRING" id="1123756.MGEO_01125"/>
<evidence type="ECO:0000256" key="1">
    <source>
        <dbReference type="ARBA" id="ARBA00023002"/>
    </source>
</evidence>
<feature type="domain" description="FAD dependent oxidoreductase" evidence="2">
    <location>
        <begin position="38"/>
        <end position="396"/>
    </location>
</feature>
<evidence type="ECO:0000313" key="3">
    <source>
        <dbReference type="EMBL" id="OSQ53195.1"/>
    </source>
</evidence>
<name>A0A1X4NQE1_9RHOB</name>
<dbReference type="Gene3D" id="3.50.50.60">
    <property type="entry name" value="FAD/NAD(P)-binding domain"/>
    <property type="match status" value="1"/>
</dbReference>
<dbReference type="Proteomes" id="UP000193926">
    <property type="component" value="Unassembled WGS sequence"/>
</dbReference>
<dbReference type="Gene3D" id="3.30.9.10">
    <property type="entry name" value="D-Amino Acid Oxidase, subunit A, domain 2"/>
    <property type="match status" value="1"/>
</dbReference>
<keyword evidence="4" id="KW-1185">Reference proteome</keyword>
<dbReference type="OrthoDB" id="9806601at2"/>
<dbReference type="GO" id="GO:0016491">
    <property type="term" value="F:oxidoreductase activity"/>
    <property type="evidence" value="ECO:0007669"/>
    <property type="project" value="UniProtKB-KW"/>
</dbReference>
<protein>
    <submittedName>
        <fullName evidence="3">FAD-dependent oxidoreductase</fullName>
    </submittedName>
</protein>
<organism evidence="3 4">
    <name type="scientific">Marivita geojedonensis</name>
    <dbReference type="NCBI Taxonomy" id="1123756"/>
    <lineage>
        <taxon>Bacteria</taxon>
        <taxon>Pseudomonadati</taxon>
        <taxon>Pseudomonadota</taxon>
        <taxon>Alphaproteobacteria</taxon>
        <taxon>Rhodobacterales</taxon>
        <taxon>Roseobacteraceae</taxon>
        <taxon>Marivita</taxon>
    </lineage>
</organism>
<dbReference type="SUPFAM" id="SSF51905">
    <property type="entry name" value="FAD/NAD(P)-binding domain"/>
    <property type="match status" value="1"/>
</dbReference>
<dbReference type="AlphaFoldDB" id="A0A1X4NQE1"/>
<comment type="caution">
    <text evidence="3">The sequence shown here is derived from an EMBL/GenBank/DDBJ whole genome shotgun (WGS) entry which is preliminary data.</text>
</comment>
<accession>A0A1X4NQE1</accession>
<proteinExistence type="predicted"/>
<dbReference type="InterPro" id="IPR006076">
    <property type="entry name" value="FAD-dep_OxRdtase"/>
</dbReference>
<dbReference type="GO" id="GO:0005737">
    <property type="term" value="C:cytoplasm"/>
    <property type="evidence" value="ECO:0007669"/>
    <property type="project" value="TreeGrafter"/>
</dbReference>
<gene>
    <name evidence="3" type="ORF">MGEO_01125</name>
</gene>
<evidence type="ECO:0000313" key="4">
    <source>
        <dbReference type="Proteomes" id="UP000193926"/>
    </source>
</evidence>
<sequence>MRRIYEPEAYRTPAICWWRDTAPPATQPTLEGDHRTEVAIIGGGFTGLNAAIALAAAGVETIVIDAEQPGWGASGRNGGFCCLGGSKLGSTLLAHRFGNDQRMEWHRAERAAVDHVDALLSDNRIDADRHSNGETLLAHTPKAMQEILSSTSENGAIYGAAPDVIPAEDLRQHGLGGNFHGAVTLPIGFALNPAKYHAGLARTAQARGVRLFGQTPAVSITQSGRTWRIATPTGTITAGKVILATNGYSSEDIPDWLRARYIPVQSTIIVTRPITESEQLRQGWTSLQMCYDSRILLHYFRLMPNGRFLFGMRGGLRATAGAEAALARKIRADFHRLFPEWRDVDITHEWSGLLCLMRSLTPFAGPVPDHPGLFAAMGYHGNGVAMGSYLGAQLADIVLGRKQSGPFPVFLSSPPARFPLGSMRRLLLAPAYTAATLFDR</sequence>
<keyword evidence="1" id="KW-0560">Oxidoreductase</keyword>
<reference evidence="3 4" key="1">
    <citation type="submission" date="2014-03" db="EMBL/GenBank/DDBJ databases">
        <title>The draft genome sequence of Marivita geojedonensis KCTC 23882.</title>
        <authorList>
            <person name="Lai Q."/>
            <person name="Shao Z."/>
        </authorList>
    </citation>
    <scope>NUCLEOTIDE SEQUENCE [LARGE SCALE GENOMIC DNA]</scope>
    <source>
        <strain evidence="3 4">DPG-138</strain>
    </source>
</reference>
<dbReference type="Pfam" id="PF01266">
    <property type="entry name" value="DAO"/>
    <property type="match status" value="1"/>
</dbReference>
<evidence type="ECO:0000259" key="2">
    <source>
        <dbReference type="Pfam" id="PF01266"/>
    </source>
</evidence>